<dbReference type="Pfam" id="PF13149">
    <property type="entry name" value="Mfa_like_1"/>
    <property type="match status" value="1"/>
</dbReference>
<accession>A0A3Q9IPD9</accession>
<dbReference type="Gene3D" id="2.60.40.2630">
    <property type="match status" value="1"/>
</dbReference>
<dbReference type="OrthoDB" id="1062950at2"/>
<sequence length="314" mass="33970">MKAIKFLYIAATALLFAACANEDDGMGNRPVAATVRADIFNSVNTRATVNNTWTANEDAIGVYVTSTGYTKGDNVKYVVSDQAGNFTPADNPIYFADKDETSFSAYYPYCSSNDTRVNQDGTINWQGGVVKDGKCQWDFLFAHGATARQSSPIVHFSGNNAFKHCMAMVKFIIKAGDFVTPNETLLNGDFILDGVNNEGIVNPKTGEAIANATTKTKLSEPMNQSLADDITISFILLPQSLQSDSLSVSLKVSANGTTNTCSTPLTLPADGKFNGGNMYTYTLFVSNTKIEIENSSIIQWGKRDFGDLDVDVEP</sequence>
<dbReference type="AlphaFoldDB" id="A0A3Q9IPD9"/>
<dbReference type="RefSeq" id="WP_106479851.1">
    <property type="nucleotide sequence ID" value="NZ_CP032819.1"/>
</dbReference>
<gene>
    <name evidence="2" type="ORF">D8S85_05055</name>
</gene>
<evidence type="ECO:0000256" key="1">
    <source>
        <dbReference type="SAM" id="SignalP"/>
    </source>
</evidence>
<feature type="signal peptide" evidence="1">
    <location>
        <begin position="1"/>
        <end position="22"/>
    </location>
</feature>
<dbReference type="CDD" id="cd13120">
    <property type="entry name" value="BF2867_like_N"/>
    <property type="match status" value="1"/>
</dbReference>
<dbReference type="InterPro" id="IPR042278">
    <property type="entry name" value="Mfa-like_1_N"/>
</dbReference>
<dbReference type="CDD" id="cd13121">
    <property type="entry name" value="BF2867_like_C"/>
    <property type="match status" value="1"/>
</dbReference>
<dbReference type="KEGG" id="buy:D8S85_05055"/>
<protein>
    <submittedName>
        <fullName evidence="2">Fimbrillin family protein</fullName>
    </submittedName>
</protein>
<evidence type="ECO:0000313" key="3">
    <source>
        <dbReference type="Proteomes" id="UP000270673"/>
    </source>
</evidence>
<dbReference type="EMBL" id="CP032819">
    <property type="protein sequence ID" value="AZS28985.1"/>
    <property type="molecule type" value="Genomic_DNA"/>
</dbReference>
<proteinExistence type="predicted"/>
<organism evidence="2 3">
    <name type="scientific">Butyricimonas faecalis</name>
    <dbReference type="NCBI Taxonomy" id="2093856"/>
    <lineage>
        <taxon>Bacteria</taxon>
        <taxon>Pseudomonadati</taxon>
        <taxon>Bacteroidota</taxon>
        <taxon>Bacteroidia</taxon>
        <taxon>Bacteroidales</taxon>
        <taxon>Odoribacteraceae</taxon>
        <taxon>Butyricimonas</taxon>
    </lineage>
</organism>
<keyword evidence="1" id="KW-0732">Signal</keyword>
<reference evidence="2 3" key="1">
    <citation type="submission" date="2018-10" db="EMBL/GenBank/DDBJ databases">
        <title>Butyricimonas faecalis sp. nov., isolated from human faeces and emended description of the genus Butyricimonas.</title>
        <authorList>
            <person name="Le Roy T."/>
            <person name="Van der Smissen P."/>
            <person name="Paquot A."/>
            <person name="Delzenne N."/>
            <person name="Muccioli G."/>
            <person name="Collet J.-F."/>
            <person name="Cani P.D."/>
        </authorList>
    </citation>
    <scope>NUCLEOTIDE SEQUENCE [LARGE SCALE GENOMIC DNA]</scope>
    <source>
        <strain evidence="2 3">H184</strain>
    </source>
</reference>
<dbReference type="Gene3D" id="2.60.40.2620">
    <property type="entry name" value="Fimbrillin-like"/>
    <property type="match status" value="1"/>
</dbReference>
<dbReference type="Proteomes" id="UP000270673">
    <property type="component" value="Chromosome"/>
</dbReference>
<dbReference type="PROSITE" id="PS51257">
    <property type="entry name" value="PROKAR_LIPOPROTEIN"/>
    <property type="match status" value="1"/>
</dbReference>
<keyword evidence="3" id="KW-1185">Reference proteome</keyword>
<evidence type="ECO:0000313" key="2">
    <source>
        <dbReference type="EMBL" id="AZS28985.1"/>
    </source>
</evidence>
<name>A0A3Q9IPD9_9BACT</name>
<dbReference type="InterPro" id="IPR025049">
    <property type="entry name" value="Mfa-like_1"/>
</dbReference>
<feature type="chain" id="PRO_5018678024" evidence="1">
    <location>
        <begin position="23"/>
        <end position="314"/>
    </location>
</feature>